<evidence type="ECO:0000256" key="1">
    <source>
        <dbReference type="SAM" id="Phobius"/>
    </source>
</evidence>
<dbReference type="OrthoDB" id="3540210at2759"/>
<organism evidence="2 3">
    <name type="scientific">Sporormia fimetaria CBS 119925</name>
    <dbReference type="NCBI Taxonomy" id="1340428"/>
    <lineage>
        <taxon>Eukaryota</taxon>
        <taxon>Fungi</taxon>
        <taxon>Dikarya</taxon>
        <taxon>Ascomycota</taxon>
        <taxon>Pezizomycotina</taxon>
        <taxon>Dothideomycetes</taxon>
        <taxon>Pleosporomycetidae</taxon>
        <taxon>Pleosporales</taxon>
        <taxon>Sporormiaceae</taxon>
        <taxon>Sporormia</taxon>
    </lineage>
</organism>
<keyword evidence="1" id="KW-0472">Membrane</keyword>
<proteinExistence type="predicted"/>
<feature type="transmembrane region" description="Helical" evidence="1">
    <location>
        <begin position="39"/>
        <end position="59"/>
    </location>
</feature>
<evidence type="ECO:0000313" key="3">
    <source>
        <dbReference type="Proteomes" id="UP000799440"/>
    </source>
</evidence>
<keyword evidence="1" id="KW-1133">Transmembrane helix</keyword>
<gene>
    <name evidence="2" type="ORF">M011DRAFT_239586</name>
</gene>
<dbReference type="EMBL" id="MU006564">
    <property type="protein sequence ID" value="KAF2750359.1"/>
    <property type="molecule type" value="Genomic_DNA"/>
</dbReference>
<accession>A0A6A6VKN6</accession>
<dbReference type="AlphaFoldDB" id="A0A6A6VKN6"/>
<name>A0A6A6VKN6_9PLEO</name>
<sequence>MNNLGLPVSDLIHTGVWTNWSKGKVLGATLTLPQRHGNLLVAFIALFVTFVGTSFYRILCFTLHTYYSTPNAKSAVHQQRQLLLRNSSTGLTALWDVGALLWEWRDVKKRTFKYFWLLLAVVLTVTPAFGVAGVYSSDIGALTGDEVLISSPNCGAVFWGNASQDDIVRVYHRYVSQRVSAIRSYTQDCYSETDGTQDPRNCGTYIRKTLPATVDTNATCPFEESICKMRDGNIRVESAWLDSHEDIGLNAPAENRMQFRMALHCAPLKQEEFRDSYTAEHDDTKLFYRRYYYGSREKHSSNRENFTYMYPDLAIPKSKEVKRASANEIYSLGVFSYMKDLPDSSQFEPIPALKRDDADTFLVFLSSNSILFTNPSGVDDPWYSAHVEKGNLNSRKGGSNTYFADNAVSPLGCTSQYQICLKGNNGEKQCTRLSGLREGTLLDGLNKERDEFLMWLYATSFGVWAINTPMRSLGADSLTSRHTLTTGVQGPLPNDQWQKDVQNWAHMFLAGLQTASVDAATGPSSKDMRERLWLTPDTEIGKYFCRNQKIRSAAYTNFSILGLTLTFALGGLILLINFSLEYFSEKFLWKLWRSGHYAISEWKMNGPLQLHRLAHEQVGSGVWSKCGGENPVTRPSDKLVALNTEDLEHPMLKRGTARVYTEHSVGSETVVSIEEGITKFN</sequence>
<feature type="transmembrane region" description="Helical" evidence="1">
    <location>
        <begin position="558"/>
        <end position="580"/>
    </location>
</feature>
<feature type="transmembrane region" description="Helical" evidence="1">
    <location>
        <begin position="114"/>
        <end position="135"/>
    </location>
</feature>
<protein>
    <submittedName>
        <fullName evidence="2">Uncharacterized protein</fullName>
    </submittedName>
</protein>
<dbReference type="Proteomes" id="UP000799440">
    <property type="component" value="Unassembled WGS sequence"/>
</dbReference>
<keyword evidence="3" id="KW-1185">Reference proteome</keyword>
<evidence type="ECO:0000313" key="2">
    <source>
        <dbReference type="EMBL" id="KAF2750359.1"/>
    </source>
</evidence>
<reference evidence="2" key="1">
    <citation type="journal article" date="2020" name="Stud. Mycol.">
        <title>101 Dothideomycetes genomes: a test case for predicting lifestyles and emergence of pathogens.</title>
        <authorList>
            <person name="Haridas S."/>
            <person name="Albert R."/>
            <person name="Binder M."/>
            <person name="Bloem J."/>
            <person name="Labutti K."/>
            <person name="Salamov A."/>
            <person name="Andreopoulos B."/>
            <person name="Baker S."/>
            <person name="Barry K."/>
            <person name="Bills G."/>
            <person name="Bluhm B."/>
            <person name="Cannon C."/>
            <person name="Castanera R."/>
            <person name="Culley D."/>
            <person name="Daum C."/>
            <person name="Ezra D."/>
            <person name="Gonzalez J."/>
            <person name="Henrissat B."/>
            <person name="Kuo A."/>
            <person name="Liang C."/>
            <person name="Lipzen A."/>
            <person name="Lutzoni F."/>
            <person name="Magnuson J."/>
            <person name="Mondo S."/>
            <person name="Nolan M."/>
            <person name="Ohm R."/>
            <person name="Pangilinan J."/>
            <person name="Park H.-J."/>
            <person name="Ramirez L."/>
            <person name="Alfaro M."/>
            <person name="Sun H."/>
            <person name="Tritt A."/>
            <person name="Yoshinaga Y."/>
            <person name="Zwiers L.-H."/>
            <person name="Turgeon B."/>
            <person name="Goodwin S."/>
            <person name="Spatafora J."/>
            <person name="Crous P."/>
            <person name="Grigoriev I."/>
        </authorList>
    </citation>
    <scope>NUCLEOTIDE SEQUENCE</scope>
    <source>
        <strain evidence="2">CBS 119925</strain>
    </source>
</reference>
<keyword evidence="1" id="KW-0812">Transmembrane</keyword>